<dbReference type="Proteomes" id="UP001218629">
    <property type="component" value="Chromosome"/>
</dbReference>
<protein>
    <recommendedName>
        <fullName evidence="4">PAP2 superfamily protein</fullName>
    </recommendedName>
</protein>
<dbReference type="EMBL" id="CP095749">
    <property type="protein sequence ID" value="WEB38118.1"/>
    <property type="molecule type" value="Genomic_DNA"/>
</dbReference>
<proteinExistence type="predicted"/>
<keyword evidence="3" id="KW-1185">Reference proteome</keyword>
<evidence type="ECO:0000256" key="1">
    <source>
        <dbReference type="SAM" id="Phobius"/>
    </source>
</evidence>
<name>A0ABY8A024_9ACTN</name>
<gene>
    <name evidence="2" type="ORF">MOV08_01535</name>
</gene>
<evidence type="ECO:0008006" key="4">
    <source>
        <dbReference type="Google" id="ProtNLM"/>
    </source>
</evidence>
<dbReference type="RefSeq" id="WP_275305847.1">
    <property type="nucleotide sequence ID" value="NZ_CP095749.1"/>
</dbReference>
<sequence length="118" mass="12658">MPQVRQLRNSVLAFAVAIALGLIAAHTSLVQPHGLQLDRSIQIDLRTGWLNTLMLGVSYVASPDGGLLILGLWTLWLLVIRHRPYDAASTFLLVAVGWNAVQVACSASGRSSSPNPVC</sequence>
<evidence type="ECO:0000313" key="2">
    <source>
        <dbReference type="EMBL" id="WEB38118.1"/>
    </source>
</evidence>
<keyword evidence="1" id="KW-0472">Membrane</keyword>
<evidence type="ECO:0000313" key="3">
    <source>
        <dbReference type="Proteomes" id="UP001218629"/>
    </source>
</evidence>
<organism evidence="2 3">
    <name type="scientific">Streptomyces yunnanensis</name>
    <dbReference type="NCBI Taxonomy" id="156453"/>
    <lineage>
        <taxon>Bacteria</taxon>
        <taxon>Bacillati</taxon>
        <taxon>Actinomycetota</taxon>
        <taxon>Actinomycetes</taxon>
        <taxon>Kitasatosporales</taxon>
        <taxon>Streptomycetaceae</taxon>
        <taxon>Streptomyces</taxon>
    </lineage>
</organism>
<keyword evidence="1" id="KW-1133">Transmembrane helix</keyword>
<keyword evidence="1" id="KW-0812">Transmembrane</keyword>
<feature type="transmembrane region" description="Helical" evidence="1">
    <location>
        <begin position="56"/>
        <end position="79"/>
    </location>
</feature>
<reference evidence="2 3" key="1">
    <citation type="submission" date="2022-03" db="EMBL/GenBank/DDBJ databases">
        <title>Streptomyces yunnanensis P86,complete genome.</title>
        <authorList>
            <person name="Chen S."/>
            <person name="Zhang Q."/>
        </authorList>
    </citation>
    <scope>NUCLEOTIDE SEQUENCE [LARGE SCALE GENOMIC DNA]</scope>
    <source>
        <strain evidence="2 3">P86</strain>
    </source>
</reference>
<accession>A0ABY8A024</accession>